<sequence>MVSWPRRATQHPKPTLSRTELDRLGLTRQDRVLAVLESPSSELRLVITQHQLVLLPDAGTPVARPWHLVDRGSWSREDEALTVTWVDGPEPWRFVLPQPDPTALAALRERVQASVITHHDVKVAHGRGSVRVVVRQELATREVLVQTLYGQGVPAGDPVVQRAVAAAIAELRDAVGLPPEE</sequence>
<dbReference type="Proteomes" id="UP001521931">
    <property type="component" value="Unassembled WGS sequence"/>
</dbReference>
<protein>
    <submittedName>
        <fullName evidence="1">Uncharacterized protein</fullName>
    </submittedName>
</protein>
<accession>A0ABS9Q1P3</accession>
<name>A0ABS9Q1P3_9MICO</name>
<dbReference type="EMBL" id="JAKRCV010000018">
    <property type="protein sequence ID" value="MCG7321786.1"/>
    <property type="molecule type" value="Genomic_DNA"/>
</dbReference>
<evidence type="ECO:0000313" key="1">
    <source>
        <dbReference type="EMBL" id="MCG7321786.1"/>
    </source>
</evidence>
<dbReference type="RefSeq" id="WP_239263666.1">
    <property type="nucleotide sequence ID" value="NZ_JAKRCV010000018.1"/>
</dbReference>
<evidence type="ECO:0000313" key="2">
    <source>
        <dbReference type="Proteomes" id="UP001521931"/>
    </source>
</evidence>
<reference evidence="1 2" key="1">
    <citation type="submission" date="2022-02" db="EMBL/GenBank/DDBJ databases">
        <title>Uncovering new skin microbiome diversity through culturing and metagenomics.</title>
        <authorList>
            <person name="Conlan S."/>
            <person name="Deming C."/>
            <person name="Nisc Comparative Sequencing Program N."/>
            <person name="Segre J.A."/>
        </authorList>
    </citation>
    <scope>NUCLEOTIDE SEQUENCE [LARGE SCALE GENOMIC DNA]</scope>
    <source>
        <strain evidence="1 2">ACRQZ</strain>
    </source>
</reference>
<gene>
    <name evidence="1" type="ORF">MHL29_07790</name>
</gene>
<comment type="caution">
    <text evidence="1">The sequence shown here is derived from an EMBL/GenBank/DDBJ whole genome shotgun (WGS) entry which is preliminary data.</text>
</comment>
<organism evidence="1 2">
    <name type="scientific">Arsenicicoccus bolidensis</name>
    <dbReference type="NCBI Taxonomy" id="229480"/>
    <lineage>
        <taxon>Bacteria</taxon>
        <taxon>Bacillati</taxon>
        <taxon>Actinomycetota</taxon>
        <taxon>Actinomycetes</taxon>
        <taxon>Micrococcales</taxon>
        <taxon>Intrasporangiaceae</taxon>
        <taxon>Arsenicicoccus</taxon>
    </lineage>
</organism>
<proteinExistence type="predicted"/>
<keyword evidence="2" id="KW-1185">Reference proteome</keyword>